<feature type="transmembrane region" description="Helical" evidence="9">
    <location>
        <begin position="102"/>
        <end position="120"/>
    </location>
</feature>
<keyword evidence="4 9" id="KW-0812">Transmembrane</keyword>
<dbReference type="FunFam" id="1.20.1250.20:FF:000266">
    <property type="entry name" value="MFS multidrug transporter, putative"/>
    <property type="match status" value="1"/>
</dbReference>
<dbReference type="PANTHER" id="PTHR23502:SF186">
    <property type="entry name" value="MAJOR FACILITATOR SUPERFAMILY (MFS) PROFILE DOMAIN-CONTAINING PROTEIN"/>
    <property type="match status" value="1"/>
</dbReference>
<feature type="transmembrane region" description="Helical" evidence="9">
    <location>
        <begin position="189"/>
        <end position="213"/>
    </location>
</feature>
<feature type="transmembrane region" description="Helical" evidence="9">
    <location>
        <begin position="401"/>
        <end position="422"/>
    </location>
</feature>
<feature type="domain" description="Major facilitator superfamily (MFS) profile" evidence="10">
    <location>
        <begin position="67"/>
        <end position="498"/>
    </location>
</feature>
<comment type="similarity">
    <text evidence="7">Belongs to the major facilitator superfamily. DHA1 family. Polyamines/proton antiporter (TC 2.A.1.2.16) subfamily.</text>
</comment>
<dbReference type="Pfam" id="PF07690">
    <property type="entry name" value="MFS_1"/>
    <property type="match status" value="1"/>
</dbReference>
<feature type="transmembrane region" description="Helical" evidence="9">
    <location>
        <begin position="297"/>
        <end position="323"/>
    </location>
</feature>
<dbReference type="Gene3D" id="1.20.1250.20">
    <property type="entry name" value="MFS general substrate transporter like domains"/>
    <property type="match status" value="1"/>
</dbReference>
<dbReference type="InterPro" id="IPR020846">
    <property type="entry name" value="MFS_dom"/>
</dbReference>
<feature type="compositionally biased region" description="Basic and acidic residues" evidence="8">
    <location>
        <begin position="522"/>
        <end position="534"/>
    </location>
</feature>
<dbReference type="PROSITE" id="PS50850">
    <property type="entry name" value="MFS"/>
    <property type="match status" value="1"/>
</dbReference>
<dbReference type="AlphaFoldDB" id="A0A3D8S1S2"/>
<evidence type="ECO:0000313" key="12">
    <source>
        <dbReference type="Proteomes" id="UP000256645"/>
    </source>
</evidence>
<feature type="transmembrane region" description="Helical" evidence="9">
    <location>
        <begin position="335"/>
        <end position="355"/>
    </location>
</feature>
<feature type="transmembrane region" description="Helical" evidence="9">
    <location>
        <begin position="434"/>
        <end position="457"/>
    </location>
</feature>
<feature type="region of interest" description="Disordered" evidence="8">
    <location>
        <begin position="519"/>
        <end position="541"/>
    </location>
</feature>
<reference evidence="11 12" key="1">
    <citation type="journal article" date="2018" name="IMA Fungus">
        <title>IMA Genome-F 9: Draft genome sequence of Annulohypoxylon stygium, Aspergillus mulundensis, Berkeleyomyces basicola (syn. Thielaviopsis basicola), Ceratocystis smalleyi, two Cercospora beticola strains, Coleophoma cylindrospora, Fusarium fracticaudum, Phialophora cf. hyalina, and Morchella septimelata.</title>
        <authorList>
            <person name="Wingfield B.D."/>
            <person name="Bills G.F."/>
            <person name="Dong Y."/>
            <person name="Huang W."/>
            <person name="Nel W.J."/>
            <person name="Swalarsk-Parry B.S."/>
            <person name="Vaghefi N."/>
            <person name="Wilken P.M."/>
            <person name="An Z."/>
            <person name="de Beer Z.W."/>
            <person name="De Vos L."/>
            <person name="Chen L."/>
            <person name="Duong T.A."/>
            <person name="Gao Y."/>
            <person name="Hammerbacher A."/>
            <person name="Kikkert J.R."/>
            <person name="Li Y."/>
            <person name="Li H."/>
            <person name="Li K."/>
            <person name="Li Q."/>
            <person name="Liu X."/>
            <person name="Ma X."/>
            <person name="Naidoo K."/>
            <person name="Pethybridge S.J."/>
            <person name="Sun J."/>
            <person name="Steenkamp E.T."/>
            <person name="van der Nest M.A."/>
            <person name="van Wyk S."/>
            <person name="Wingfield M.J."/>
            <person name="Xiong C."/>
            <person name="Yue Q."/>
            <person name="Zhang X."/>
        </authorList>
    </citation>
    <scope>NUCLEOTIDE SEQUENCE [LARGE SCALE GENOMIC DNA]</scope>
    <source>
        <strain evidence="11 12">BP6252</strain>
    </source>
</reference>
<keyword evidence="12" id="KW-1185">Reference proteome</keyword>
<protein>
    <recommendedName>
        <fullName evidence="10">Major facilitator superfamily (MFS) profile domain-containing protein</fullName>
    </recommendedName>
</protein>
<evidence type="ECO:0000259" key="10">
    <source>
        <dbReference type="PROSITE" id="PS50850"/>
    </source>
</evidence>
<dbReference type="GO" id="GO:0022857">
    <property type="term" value="F:transmembrane transporter activity"/>
    <property type="evidence" value="ECO:0007669"/>
    <property type="project" value="InterPro"/>
</dbReference>
<evidence type="ECO:0000313" key="11">
    <source>
        <dbReference type="EMBL" id="RDW80262.1"/>
    </source>
</evidence>
<evidence type="ECO:0000256" key="3">
    <source>
        <dbReference type="ARBA" id="ARBA00022475"/>
    </source>
</evidence>
<feature type="transmembrane region" description="Helical" evidence="9">
    <location>
        <begin position="219"/>
        <end position="241"/>
    </location>
</feature>
<feature type="transmembrane region" description="Helical" evidence="9">
    <location>
        <begin position="65"/>
        <end position="82"/>
    </location>
</feature>
<comment type="caution">
    <text evidence="11">The sequence shown here is derived from an EMBL/GenBank/DDBJ whole genome shotgun (WGS) entry which is preliminary data.</text>
</comment>
<dbReference type="GO" id="GO:0005886">
    <property type="term" value="C:plasma membrane"/>
    <property type="evidence" value="ECO:0007669"/>
    <property type="project" value="UniProtKB-SubCell"/>
</dbReference>
<dbReference type="InterPro" id="IPR011701">
    <property type="entry name" value="MFS"/>
</dbReference>
<keyword evidence="3" id="KW-1003">Cell membrane</keyword>
<comment type="subcellular location">
    <subcellularLocation>
        <location evidence="1">Cell membrane</location>
        <topology evidence="1">Multi-pass membrane protein</topology>
    </subcellularLocation>
</comment>
<evidence type="ECO:0000256" key="6">
    <source>
        <dbReference type="ARBA" id="ARBA00023136"/>
    </source>
</evidence>
<proteinExistence type="inferred from homology"/>
<dbReference type="Proteomes" id="UP000256645">
    <property type="component" value="Unassembled WGS sequence"/>
</dbReference>
<feature type="transmembrane region" description="Helical" evidence="9">
    <location>
        <begin position="376"/>
        <end position="395"/>
    </location>
</feature>
<dbReference type="CDD" id="cd17323">
    <property type="entry name" value="MFS_Tpo1_MDR_like"/>
    <property type="match status" value="1"/>
</dbReference>
<name>A0A3D8S1S2_9HELO</name>
<evidence type="ECO:0000256" key="8">
    <source>
        <dbReference type="SAM" id="MobiDB-lite"/>
    </source>
</evidence>
<evidence type="ECO:0000256" key="5">
    <source>
        <dbReference type="ARBA" id="ARBA00022989"/>
    </source>
</evidence>
<dbReference type="InterPro" id="IPR036259">
    <property type="entry name" value="MFS_trans_sf"/>
</dbReference>
<keyword evidence="5 9" id="KW-1133">Transmembrane helix</keyword>
<evidence type="ECO:0000256" key="2">
    <source>
        <dbReference type="ARBA" id="ARBA00022448"/>
    </source>
</evidence>
<dbReference type="SUPFAM" id="SSF103473">
    <property type="entry name" value="MFS general substrate transporter"/>
    <property type="match status" value="1"/>
</dbReference>
<accession>A0A3D8S1S2</accession>
<gene>
    <name evidence="11" type="ORF">BP6252_04900</name>
</gene>
<dbReference type="OrthoDB" id="446368at2759"/>
<dbReference type="PANTHER" id="PTHR23502">
    <property type="entry name" value="MAJOR FACILITATOR SUPERFAMILY"/>
    <property type="match status" value="1"/>
</dbReference>
<keyword evidence="2" id="KW-0813">Transport</keyword>
<evidence type="ECO:0000256" key="9">
    <source>
        <dbReference type="SAM" id="Phobius"/>
    </source>
</evidence>
<evidence type="ECO:0000256" key="4">
    <source>
        <dbReference type="ARBA" id="ARBA00022692"/>
    </source>
</evidence>
<keyword evidence="6 9" id="KW-0472">Membrane</keyword>
<sequence length="599" mass="64454">MEKDLEQSTPSRLSHWQLIVDQARVTPDVLAHSYEGAGTNESPYIVTWIPNDAGNPMGWTTPRKWALASVGAVSMLATAFSSSAYSAPIQEVLKGFNIDTEVATLGVSLFVLGFAVGPLMWAPLSELYGRQLISLISFGAFTVFNAGAAGAQNIQTLLVLRFLAGSFGSSPFTNAGGQVADIFTASERGLAMGFFALAPFLGPCLGPIAGGFLGESEGWRWVVGLMAIFSGVMWIINLACVPETYAPVLLRKRAQKLSKVTGKVYRTKADLGAKVHPLTTFKIALMRPWILLFKEPIVLLLSIYMAIIYGTLYMLFAAFPIVFQEYRGWSEGIGGLAFLGVLVGMVISTMTTPIANARYNRVAAAHNGFAPPETRLVTAMIGAVAIPIGLFWFAWTNSPSIHWISCIAAGAPFGFGMVMVFLAITNYLIDSYTIFAASALAANAVLRSLLGFAFPLFTTYMFENLGIHWASSIPAFLSLACVPFPFLFYKYGAAIRSKCVYAAQSEAVMRSMMNQHHAPAAEADHDDTMNHDSSDSVSTTDAGDLKLEKVKTAKSASGSALTRALSIVEAADYNESPYDIDQVNTLETPSGLATTKSRG</sequence>
<evidence type="ECO:0000256" key="7">
    <source>
        <dbReference type="ARBA" id="ARBA00038459"/>
    </source>
</evidence>
<dbReference type="EMBL" id="PDLM01000004">
    <property type="protein sequence ID" value="RDW80262.1"/>
    <property type="molecule type" value="Genomic_DNA"/>
</dbReference>
<feature type="transmembrane region" description="Helical" evidence="9">
    <location>
        <begin position="469"/>
        <end position="489"/>
    </location>
</feature>
<evidence type="ECO:0000256" key="1">
    <source>
        <dbReference type="ARBA" id="ARBA00004651"/>
    </source>
</evidence>
<dbReference type="STRING" id="1849047.A0A3D8S1S2"/>
<organism evidence="11 12">
    <name type="scientific">Coleophoma cylindrospora</name>
    <dbReference type="NCBI Taxonomy" id="1849047"/>
    <lineage>
        <taxon>Eukaryota</taxon>
        <taxon>Fungi</taxon>
        <taxon>Dikarya</taxon>
        <taxon>Ascomycota</taxon>
        <taxon>Pezizomycotina</taxon>
        <taxon>Leotiomycetes</taxon>
        <taxon>Helotiales</taxon>
        <taxon>Dermateaceae</taxon>
        <taxon>Coleophoma</taxon>
    </lineage>
</organism>